<dbReference type="Proteomes" id="UP000319949">
    <property type="component" value="Unassembled WGS sequence"/>
</dbReference>
<reference evidence="1 2" key="1">
    <citation type="submission" date="2019-06" db="EMBL/GenBank/DDBJ databases">
        <title>Genomic Encyclopedia of Type Strains, Phase IV (KMG-V): Genome sequencing to study the core and pangenomes of soil and plant-associated prokaryotes.</title>
        <authorList>
            <person name="Whitman W."/>
        </authorList>
    </citation>
    <scope>NUCLEOTIDE SEQUENCE [LARGE SCALE GENOMIC DNA]</scope>
    <source>
        <strain evidence="1 2">BR 510</strain>
    </source>
</reference>
<protein>
    <submittedName>
        <fullName evidence="1">Uncharacterized protein</fullName>
    </submittedName>
</protein>
<proteinExistence type="predicted"/>
<organism evidence="1 2">
    <name type="scientific">Bradyrhizobium stylosanthis</name>
    <dbReference type="NCBI Taxonomy" id="1803665"/>
    <lineage>
        <taxon>Bacteria</taxon>
        <taxon>Pseudomonadati</taxon>
        <taxon>Pseudomonadota</taxon>
        <taxon>Alphaproteobacteria</taxon>
        <taxon>Hyphomicrobiales</taxon>
        <taxon>Nitrobacteraceae</taxon>
        <taxon>Bradyrhizobium</taxon>
    </lineage>
</organism>
<sequence>MACGLVVFGGWLLRGGPDRQAEKHAGTVKFRRLFEPGTKAGISVMFNPLRKLLRIDNRFGCDGTGQVSNSAKMCFRTNIFDQKSKIML</sequence>
<accession>A0A560CZI2</accession>
<name>A0A560CZI2_9BRAD</name>
<evidence type="ECO:0000313" key="2">
    <source>
        <dbReference type="Proteomes" id="UP000319949"/>
    </source>
</evidence>
<comment type="caution">
    <text evidence="1">The sequence shown here is derived from an EMBL/GenBank/DDBJ whole genome shotgun (WGS) entry which is preliminary data.</text>
</comment>
<gene>
    <name evidence="1" type="ORF">FBZ96_11637</name>
</gene>
<evidence type="ECO:0000313" key="1">
    <source>
        <dbReference type="EMBL" id="TWA90231.1"/>
    </source>
</evidence>
<dbReference type="AlphaFoldDB" id="A0A560CZI2"/>
<keyword evidence="2" id="KW-1185">Reference proteome</keyword>
<dbReference type="EMBL" id="VITK01000016">
    <property type="protein sequence ID" value="TWA90231.1"/>
    <property type="molecule type" value="Genomic_DNA"/>
</dbReference>